<feature type="region of interest" description="Disordered" evidence="1">
    <location>
        <begin position="175"/>
        <end position="196"/>
    </location>
</feature>
<evidence type="ECO:0000313" key="2">
    <source>
        <dbReference type="EMBL" id="EKM59141.1"/>
    </source>
</evidence>
<accession>K5V8J3</accession>
<gene>
    <name evidence="2" type="ORF">PHACADRAFT_249386</name>
</gene>
<dbReference type="GeneID" id="18914654"/>
<feature type="region of interest" description="Disordered" evidence="1">
    <location>
        <begin position="1"/>
        <end position="23"/>
    </location>
</feature>
<dbReference type="RefSeq" id="XP_007391713.1">
    <property type="nucleotide sequence ID" value="XM_007391651.1"/>
</dbReference>
<dbReference type="HOGENOM" id="CLU_1390680_0_0_1"/>
<evidence type="ECO:0000256" key="1">
    <source>
        <dbReference type="SAM" id="MobiDB-lite"/>
    </source>
</evidence>
<dbReference type="AlphaFoldDB" id="K5V8J3"/>
<reference evidence="2 3" key="1">
    <citation type="journal article" date="2012" name="BMC Genomics">
        <title>Comparative genomics of the white-rot fungi, Phanerochaete carnosa and P. chrysosporium, to elucidate the genetic basis of the distinct wood types they colonize.</title>
        <authorList>
            <person name="Suzuki H."/>
            <person name="MacDonald J."/>
            <person name="Syed K."/>
            <person name="Salamov A."/>
            <person name="Hori C."/>
            <person name="Aerts A."/>
            <person name="Henrissat B."/>
            <person name="Wiebenga A."/>
            <person name="vanKuyk P.A."/>
            <person name="Barry K."/>
            <person name="Lindquist E."/>
            <person name="LaButti K."/>
            <person name="Lapidus A."/>
            <person name="Lucas S."/>
            <person name="Coutinho P."/>
            <person name="Gong Y."/>
            <person name="Samejima M."/>
            <person name="Mahadevan R."/>
            <person name="Abou-Zaid M."/>
            <person name="de Vries R.P."/>
            <person name="Igarashi K."/>
            <person name="Yadav J.S."/>
            <person name="Grigoriev I.V."/>
            <person name="Master E.R."/>
        </authorList>
    </citation>
    <scope>NUCLEOTIDE SEQUENCE [LARGE SCALE GENOMIC DNA]</scope>
    <source>
        <strain evidence="2 3">HHB-10118-sp</strain>
    </source>
</reference>
<dbReference type="Proteomes" id="UP000008370">
    <property type="component" value="Unassembled WGS sequence"/>
</dbReference>
<keyword evidence="3" id="KW-1185">Reference proteome</keyword>
<evidence type="ECO:0000313" key="3">
    <source>
        <dbReference type="Proteomes" id="UP000008370"/>
    </source>
</evidence>
<name>K5V8J3_PHACS</name>
<sequence>MSRSPTATTQPPPILPPFSTTSPIVKQQQLSPVQPYFVPPYIQSSVEPQSPVTSQALFVPFRPQLHVHASQLPTPPAYSSPTHTSAQPGPDVKVAVSDISPLPPISASQPMPLPRTNMLKDLAVTLNDAKSSLPQEVTLTSLEDIDRAFEPYEKMMRDLLSKARSGLFAPVGLDPAIVTSVSDDDDTSDDNMDISQ</sequence>
<proteinExistence type="predicted"/>
<feature type="compositionally biased region" description="Acidic residues" evidence="1">
    <location>
        <begin position="182"/>
        <end position="196"/>
    </location>
</feature>
<dbReference type="KEGG" id="pco:PHACADRAFT_249386"/>
<protein>
    <submittedName>
        <fullName evidence="2">Uncharacterized protein</fullName>
    </submittedName>
</protein>
<dbReference type="EMBL" id="JH930469">
    <property type="protein sequence ID" value="EKM59141.1"/>
    <property type="molecule type" value="Genomic_DNA"/>
</dbReference>
<feature type="region of interest" description="Disordered" evidence="1">
    <location>
        <begin position="70"/>
        <end position="113"/>
    </location>
</feature>
<dbReference type="InParanoid" id="K5V8J3"/>
<organism evidence="2 3">
    <name type="scientific">Phanerochaete carnosa (strain HHB-10118-sp)</name>
    <name type="common">White-rot fungus</name>
    <name type="synonym">Peniophora carnosa</name>
    <dbReference type="NCBI Taxonomy" id="650164"/>
    <lineage>
        <taxon>Eukaryota</taxon>
        <taxon>Fungi</taxon>
        <taxon>Dikarya</taxon>
        <taxon>Basidiomycota</taxon>
        <taxon>Agaricomycotina</taxon>
        <taxon>Agaricomycetes</taxon>
        <taxon>Polyporales</taxon>
        <taxon>Phanerochaetaceae</taxon>
        <taxon>Phanerochaete</taxon>
    </lineage>
</organism>